<evidence type="ECO:0000313" key="3">
    <source>
        <dbReference type="Proteomes" id="UP000195437"/>
    </source>
</evidence>
<gene>
    <name evidence="2" type="ORF">CBW65_18730</name>
</gene>
<dbReference type="EMBL" id="CP021434">
    <property type="protein sequence ID" value="ARU62778.1"/>
    <property type="molecule type" value="Genomic_DNA"/>
</dbReference>
<sequence>MFRLKLQSEIRLIHIIWTDLLSMRFLSLFIVIWHFKERLVWRRELQRKPIEKGLSECAKALFCVYFPFLMQYQERERAVIAGSFGSLAGVCLACSISRASSAWKVLRVVRDQAGRQQRVPAECEEIVMYADLRDVEQARPNLSQLRRGLVATARPTRTVLDFGC</sequence>
<proteinExistence type="predicted"/>
<keyword evidence="1" id="KW-0472">Membrane</keyword>
<protein>
    <submittedName>
        <fullName evidence="2">Uncharacterized protein</fullName>
    </submittedName>
</protein>
<reference evidence="3" key="1">
    <citation type="submission" date="2017-05" db="EMBL/GenBank/DDBJ databases">
        <authorList>
            <person name="Sung H."/>
        </authorList>
    </citation>
    <scope>NUCLEOTIDE SEQUENCE [LARGE SCALE GENOMIC DNA]</scope>
    <source>
        <strain evidence="3">AR23208</strain>
    </source>
</reference>
<dbReference type="Proteomes" id="UP000195437">
    <property type="component" value="Chromosome"/>
</dbReference>
<organism evidence="2 3">
    <name type="scientific">Tumebacillus avium</name>
    <dbReference type="NCBI Taxonomy" id="1903704"/>
    <lineage>
        <taxon>Bacteria</taxon>
        <taxon>Bacillati</taxon>
        <taxon>Bacillota</taxon>
        <taxon>Bacilli</taxon>
        <taxon>Bacillales</taxon>
        <taxon>Alicyclobacillaceae</taxon>
        <taxon>Tumebacillus</taxon>
    </lineage>
</organism>
<name>A0A1Y0IQC4_9BACL</name>
<feature type="transmembrane region" description="Helical" evidence="1">
    <location>
        <begin position="12"/>
        <end position="33"/>
    </location>
</feature>
<evidence type="ECO:0000256" key="1">
    <source>
        <dbReference type="SAM" id="Phobius"/>
    </source>
</evidence>
<dbReference type="KEGG" id="tum:CBW65_18730"/>
<evidence type="ECO:0000313" key="2">
    <source>
        <dbReference type="EMBL" id="ARU62778.1"/>
    </source>
</evidence>
<dbReference type="AlphaFoldDB" id="A0A1Y0IQC4"/>
<keyword evidence="3" id="KW-1185">Reference proteome</keyword>
<keyword evidence="1" id="KW-0812">Transmembrane</keyword>
<keyword evidence="1" id="KW-1133">Transmembrane helix</keyword>
<accession>A0A1Y0IQC4</accession>